<accession>A0A7M5VGD6</accession>
<dbReference type="OrthoDB" id="5946640at2759"/>
<feature type="compositionally biased region" description="Basic and acidic residues" evidence="6">
    <location>
        <begin position="1348"/>
        <end position="1431"/>
    </location>
</feature>
<comment type="caution">
    <text evidence="5">Lacks conserved residue(s) required for the propagation of feature annotation.</text>
</comment>
<evidence type="ECO:0000256" key="2">
    <source>
        <dbReference type="ARBA" id="ARBA00022729"/>
    </source>
</evidence>
<evidence type="ECO:0000313" key="10">
    <source>
        <dbReference type="Proteomes" id="UP000594262"/>
    </source>
</evidence>
<feature type="domain" description="EGF-like" evidence="8">
    <location>
        <begin position="658"/>
        <end position="696"/>
    </location>
</feature>
<feature type="disulfide bond" evidence="5">
    <location>
        <begin position="1119"/>
        <end position="1128"/>
    </location>
</feature>
<dbReference type="GeneID" id="136821334"/>
<dbReference type="Proteomes" id="UP000594262">
    <property type="component" value="Unplaced"/>
</dbReference>
<feature type="disulfide bond" evidence="5">
    <location>
        <begin position="805"/>
        <end position="814"/>
    </location>
</feature>
<feature type="disulfide bond" evidence="5">
    <location>
        <begin position="1078"/>
        <end position="1087"/>
    </location>
</feature>
<feature type="disulfide bond" evidence="5">
    <location>
        <begin position="956"/>
        <end position="965"/>
    </location>
</feature>
<protein>
    <recommendedName>
        <fullName evidence="8">EGF-like domain-containing protein</fullName>
    </recommendedName>
</protein>
<feature type="compositionally biased region" description="Basic residues" evidence="6">
    <location>
        <begin position="1531"/>
        <end position="1547"/>
    </location>
</feature>
<dbReference type="Pfam" id="PF00008">
    <property type="entry name" value="EGF"/>
    <property type="match status" value="7"/>
</dbReference>
<feature type="disulfide bond" evidence="5">
    <location>
        <begin position="647"/>
        <end position="656"/>
    </location>
</feature>
<feature type="disulfide bond" evidence="5">
    <location>
        <begin position="1040"/>
        <end position="1049"/>
    </location>
</feature>
<keyword evidence="1 5" id="KW-0245">EGF-like domain</keyword>
<dbReference type="PANTHER" id="PTHR12916">
    <property type="entry name" value="CYTOCHROME C OXIDASE POLYPEPTIDE VIC-2"/>
    <property type="match status" value="1"/>
</dbReference>
<feature type="domain" description="EGF-like" evidence="8">
    <location>
        <begin position="582"/>
        <end position="620"/>
    </location>
</feature>
<feature type="compositionally biased region" description="Low complexity" evidence="6">
    <location>
        <begin position="1476"/>
        <end position="1495"/>
    </location>
</feature>
<dbReference type="InterPro" id="IPR001881">
    <property type="entry name" value="EGF-like_Ca-bd_dom"/>
</dbReference>
<feature type="compositionally biased region" description="Basic residues" evidence="6">
    <location>
        <begin position="29"/>
        <end position="43"/>
    </location>
</feature>
<feature type="disulfide bond" evidence="5">
    <location>
        <begin position="610"/>
        <end position="619"/>
    </location>
</feature>
<evidence type="ECO:0000313" key="9">
    <source>
        <dbReference type="EnsemblMetazoa" id="CLYHEMP010692.2"/>
    </source>
</evidence>
<feature type="domain" description="EGF-like" evidence="8">
    <location>
        <begin position="734"/>
        <end position="769"/>
    </location>
</feature>
<keyword evidence="2 7" id="KW-0732">Signal</keyword>
<dbReference type="PROSITE" id="PS50026">
    <property type="entry name" value="EGF_3"/>
    <property type="match status" value="12"/>
</dbReference>
<feature type="compositionally biased region" description="Low complexity" evidence="6">
    <location>
        <begin position="1303"/>
        <end position="1313"/>
    </location>
</feature>
<dbReference type="CDD" id="cd00054">
    <property type="entry name" value="EGF_CA"/>
    <property type="match status" value="5"/>
</dbReference>
<keyword evidence="10" id="KW-1185">Reference proteome</keyword>
<feature type="domain" description="EGF-like" evidence="8">
    <location>
        <begin position="930"/>
        <end position="966"/>
    </location>
</feature>
<feature type="disulfide bond" evidence="5">
    <location>
        <begin position="723"/>
        <end position="732"/>
    </location>
</feature>
<feature type="disulfide bond" evidence="5">
    <location>
        <begin position="667"/>
        <end position="684"/>
    </location>
</feature>
<dbReference type="SMART" id="SM00179">
    <property type="entry name" value="EGF_CA"/>
    <property type="match status" value="12"/>
</dbReference>
<reference evidence="9" key="1">
    <citation type="submission" date="2021-01" db="UniProtKB">
        <authorList>
            <consortium name="EnsemblMetazoa"/>
        </authorList>
    </citation>
    <scope>IDENTIFICATION</scope>
</reference>
<evidence type="ECO:0000256" key="7">
    <source>
        <dbReference type="SAM" id="SignalP"/>
    </source>
</evidence>
<feature type="domain" description="EGF-like" evidence="8">
    <location>
        <begin position="544"/>
        <end position="581"/>
    </location>
</feature>
<feature type="compositionally biased region" description="Low complexity" evidence="6">
    <location>
        <begin position="1457"/>
        <end position="1468"/>
    </location>
</feature>
<feature type="region of interest" description="Disordered" evidence="6">
    <location>
        <begin position="29"/>
        <end position="72"/>
    </location>
</feature>
<feature type="disulfide bond" evidence="5">
    <location>
        <begin position="686"/>
        <end position="695"/>
    </location>
</feature>
<keyword evidence="4 5" id="KW-1015">Disulfide bond</keyword>
<feature type="domain" description="EGF-like" evidence="8">
    <location>
        <begin position="621"/>
        <end position="657"/>
    </location>
</feature>
<feature type="region of interest" description="Disordered" evidence="6">
    <location>
        <begin position="1531"/>
        <end position="1553"/>
    </location>
</feature>
<feature type="disulfide bond" evidence="5">
    <location>
        <begin position="571"/>
        <end position="580"/>
    </location>
</feature>
<name>A0A7M5VGD6_9CNID</name>
<dbReference type="PROSITE" id="PS01186">
    <property type="entry name" value="EGF_2"/>
    <property type="match status" value="8"/>
</dbReference>
<dbReference type="Gene3D" id="2.10.25.10">
    <property type="entry name" value="Laminin"/>
    <property type="match status" value="11"/>
</dbReference>
<feature type="region of interest" description="Disordered" evidence="6">
    <location>
        <begin position="1263"/>
        <end position="1513"/>
    </location>
</feature>
<sequence>MLLKKYFYFTLSLTLTFLQIASCKNHLKHHGHLNKRARTRNASRGRQSIVQSNAQPTPKRSSSRAQNLDDEGEHNITIVYDRINGLTHPNTPQGSSNFHPGTATNGAFHTSGASVPHHHKLSQMRKTNKKEHSKQRFLPQKLETTKGSKRQLLPTGSMFNMKLPTSHLLSSMFGNHNDPAPGIIDSEGAMDPTATENLVPVGPVESVLGPAAGHPANGIVQPPPMVGPIEGVLGTVASFNGDQSELPAATVGDAVAPVGDAVATVGPAATVGDAVAPVHSTGHVEEIGSNAPVLGGSEVPHNVQPQSQTIDMAPKHIYQPGHIKTQSGVINGGLLPASHFHGQVVSKQDSEQFKENDLTFHPHQEETFHHPVHVNIKGIEKQEGGIIQGGKLPTKFNKGIVDYDHEPKYFEEPSSNALPDVYPSQEEIFHQPIEMRMPGIEKSQAGFVNGGFLQKEPLRKEGQATQDTTETNVPSIVPHQTTIFNKPKHIFQAGLEKSQDGFVDGGFLQKEAGQVKMPGAHHIVRKPIHLTDPHSTTSYQTVVDHGEVHEHPCLNGGVYISMVHGTYQCICPVGYIGKTCQEKNYCHPCPCKNKGDCTQTKEEPFYKCRCKRGFYGIDCEAKDPCYPNPCRNQGVCTHDGTIASCVCPRRFRGKRCETLNNCDPDPCANGGRCVELKGEGKFQCECLPMYRGALCRKRSFCFTNPCRNGGTCREGEEHFVCDCPKGFSGPACADRMCQPNPCMNGGTCVEDGDRFKCVCLPWTTGNLCEETRPCLTNPCMHGGRCIDSFSGFHWSFGPMQYYCTCKRPFKGLNCEHHSCQNCHKNAHCEVDRCVCDEGFEGNGEQCRKMDDTCRPNPCLNKGICIPVADYCQGNTCGFKCACPAPYLPPLCKHKNPCEPDPCMNGECIPLPEGEYRCNCEVGYKGDQCSERDACHPNPCQHNGVCKDDGGKASCECVGMWKGSFCKECGCPTKSLHGSPQMMCSPQGQCICQHGYTPDMKTGVCVKQVGNYEALKPCRSSPCEHGGRCIDVSDSDFRCDCKLGYSGKVCQHKSPCQPGPCLNDGICLEKDGKFLGCKCRPGYLPPMCIKPELQDGPCRPNPCLHEGACVINGDAYDCHCPERYTGPNCNVDKCAKCDHNAECILGKCKCRPGYIGNGYTCEREMCDATCVEWSTCINGQCVCNPGYAHVSNKCVPKPVTSEESEVFEKQKEHSERITRPIVITTPIPPSLIHTTVHPNLVLTTIRPEPITFTTTTVRPIITTTTTAIPIEPPVNPNPDNDGGGGGGGPPGSNTGGNGDGGPPGSNNGDGTPPIGEGGGPPGSKQLGPDEAASKPAESPVKPAESGSKAPKEEKLDHKEDETSSKEKEKLKVEAETKLESQPDSPKKVEEKEKPSTESESSKPESKPDSSKEKDKTKPESKPETSPSKEKESGGPPGSKTTEPLSLEKEKLEIETELGEGPPGSSEGPPGSNGGPPGSSSSSSKSKSQSGSGPPGSRRALERSRPLILYDEQDEEDNEYADHVIKSFHRRKKLGTRQHHHHHGGHKKSAFIIKY</sequence>
<feature type="domain" description="EGF-like" evidence="8">
    <location>
        <begin position="893"/>
        <end position="929"/>
    </location>
</feature>
<feature type="chain" id="PRO_5029477192" description="EGF-like domain-containing protein" evidence="7">
    <location>
        <begin position="24"/>
        <end position="1553"/>
    </location>
</feature>
<feature type="region of interest" description="Disordered" evidence="6">
    <location>
        <begin position="84"/>
        <end position="156"/>
    </location>
</feature>
<dbReference type="InterPro" id="IPR000742">
    <property type="entry name" value="EGF"/>
</dbReference>
<feature type="disulfide bond" evidence="5">
    <location>
        <begin position="591"/>
        <end position="608"/>
    </location>
</feature>
<feature type="compositionally biased region" description="Basic residues" evidence="6">
    <location>
        <begin position="116"/>
        <end position="135"/>
    </location>
</feature>
<dbReference type="FunFam" id="2.10.25.10:FF:000095">
    <property type="entry name" value="Notch, isoform B"/>
    <property type="match status" value="2"/>
</dbReference>
<feature type="domain" description="EGF-like" evidence="8">
    <location>
        <begin position="697"/>
        <end position="733"/>
    </location>
</feature>
<dbReference type="EnsemblMetazoa" id="CLYHEMT010692.2">
    <property type="protein sequence ID" value="CLYHEMP010692.2"/>
    <property type="gene ID" value="CLYHEMG010692"/>
</dbReference>
<dbReference type="RefSeq" id="XP_066933670.1">
    <property type="nucleotide sequence ID" value="XM_067077569.1"/>
</dbReference>
<dbReference type="SUPFAM" id="SSF57196">
    <property type="entry name" value="EGF/Laminin"/>
    <property type="match status" value="11"/>
</dbReference>
<keyword evidence="3" id="KW-0677">Repeat</keyword>
<feature type="domain" description="EGF-like" evidence="8">
    <location>
        <begin position="770"/>
        <end position="815"/>
    </location>
</feature>
<feature type="domain" description="EGF-like" evidence="8">
    <location>
        <begin position="1013"/>
        <end position="1050"/>
    </location>
</feature>
<dbReference type="SMART" id="SM00181">
    <property type="entry name" value="EGF"/>
    <property type="match status" value="16"/>
</dbReference>
<feature type="compositionally biased region" description="Gly residues" evidence="6">
    <location>
        <begin position="1280"/>
        <end position="1302"/>
    </location>
</feature>
<proteinExistence type="predicted"/>
<organism evidence="9 10">
    <name type="scientific">Clytia hemisphaerica</name>
    <dbReference type="NCBI Taxonomy" id="252671"/>
    <lineage>
        <taxon>Eukaryota</taxon>
        <taxon>Metazoa</taxon>
        <taxon>Cnidaria</taxon>
        <taxon>Hydrozoa</taxon>
        <taxon>Hydroidolina</taxon>
        <taxon>Leptothecata</taxon>
        <taxon>Obeliida</taxon>
        <taxon>Clytiidae</taxon>
        <taxon>Clytia</taxon>
    </lineage>
</organism>
<dbReference type="PROSITE" id="PS00022">
    <property type="entry name" value="EGF_1"/>
    <property type="match status" value="11"/>
</dbReference>
<feature type="signal peptide" evidence="7">
    <location>
        <begin position="1"/>
        <end position="23"/>
    </location>
</feature>
<feature type="disulfide bond" evidence="5">
    <location>
        <begin position="919"/>
        <end position="928"/>
    </location>
</feature>
<evidence type="ECO:0000256" key="4">
    <source>
        <dbReference type="ARBA" id="ARBA00023157"/>
    </source>
</evidence>
<feature type="domain" description="EGF-like" evidence="8">
    <location>
        <begin position="1051"/>
        <end position="1088"/>
    </location>
</feature>
<evidence type="ECO:0000259" key="8">
    <source>
        <dbReference type="PROSITE" id="PS50026"/>
    </source>
</evidence>
<evidence type="ECO:0000256" key="5">
    <source>
        <dbReference type="PROSITE-ProRule" id="PRU00076"/>
    </source>
</evidence>
<feature type="compositionally biased region" description="Polar residues" evidence="6">
    <location>
        <begin position="44"/>
        <end position="66"/>
    </location>
</feature>
<evidence type="ECO:0000256" key="1">
    <source>
        <dbReference type="ARBA" id="ARBA00022536"/>
    </source>
</evidence>
<evidence type="ECO:0000256" key="6">
    <source>
        <dbReference type="SAM" id="MobiDB-lite"/>
    </source>
</evidence>
<feature type="disulfide bond" evidence="5">
    <location>
        <begin position="759"/>
        <end position="768"/>
    </location>
</feature>
<feature type="compositionally biased region" description="Polar residues" evidence="6">
    <location>
        <begin position="87"/>
        <end position="113"/>
    </location>
</feature>
<evidence type="ECO:0000256" key="3">
    <source>
        <dbReference type="ARBA" id="ARBA00022737"/>
    </source>
</evidence>
<feature type="domain" description="EGF-like" evidence="8">
    <location>
        <begin position="1093"/>
        <end position="1129"/>
    </location>
</feature>
<feature type="disulfide bond" evidence="5">
    <location>
        <begin position="897"/>
        <end position="907"/>
    </location>
</feature>
<dbReference type="GO" id="GO:0005509">
    <property type="term" value="F:calcium ion binding"/>
    <property type="evidence" value="ECO:0007669"/>
    <property type="project" value="InterPro"/>
</dbReference>
<dbReference type="PANTHER" id="PTHR12916:SF4">
    <property type="entry name" value="UNINFLATABLE, ISOFORM C"/>
    <property type="match status" value="1"/>
</dbReference>